<dbReference type="EMBL" id="BPQH01000009">
    <property type="protein sequence ID" value="GJD50498.1"/>
    <property type="molecule type" value="Genomic_DNA"/>
</dbReference>
<dbReference type="PANTHER" id="PTHR35564:SF4">
    <property type="entry name" value="CYTOPLASMIC PROTEIN"/>
    <property type="match status" value="1"/>
</dbReference>
<accession>A0ABQ4QYN3</accession>
<name>A0ABQ4QYN3_9HYPH</name>
<gene>
    <name evidence="1" type="ORF">OPKNFCMD_3241</name>
</gene>
<proteinExistence type="predicted"/>
<evidence type="ECO:0000313" key="1">
    <source>
        <dbReference type="EMBL" id="GJD50498.1"/>
    </source>
</evidence>
<dbReference type="RefSeq" id="WP_128562697.1">
    <property type="nucleotide sequence ID" value="NZ_BPQH01000009.1"/>
</dbReference>
<dbReference type="Proteomes" id="UP001055167">
    <property type="component" value="Unassembled WGS sequence"/>
</dbReference>
<sequence>MASPRRRPTGTLIARLTGAPHAFDFVQALRLIEAQDGLDDDRHSTSGAARADAARPTARFVTETRLRYPHATLTAARLEGAALRVTVSGFGLLGPIGVLPYSYTSIVADSLHANNPGLKAFVDLFQHRAVTLFYGAASKYRIVISYDRMRRGGPDRFGDALAHLIGLGLPCLRGRLAVPDETILHFAGLFASKARTVAGLETILADALAAPVQVVPLVGRWLAVTESEQTRIGDEGRRAQGQHGVLGSSAMVGSRTWSVQSNFRVVVGPVDAERIALLLPGGRDAGMVADLVGLYSGLEYEVDLNLVIEAAAVPRARLAPASDEDGDVRLGYTSWLLAAESPIDRDDAVFALAT</sequence>
<comment type="caution">
    <text evidence="1">The sequence shown here is derived from an EMBL/GenBank/DDBJ whole genome shotgun (WGS) entry which is preliminary data.</text>
</comment>
<keyword evidence="2" id="KW-1185">Reference proteome</keyword>
<reference evidence="1" key="2">
    <citation type="submission" date="2021-08" db="EMBL/GenBank/DDBJ databases">
        <authorList>
            <person name="Tani A."/>
            <person name="Ola A."/>
            <person name="Ogura Y."/>
            <person name="Katsura K."/>
            <person name="Hayashi T."/>
        </authorList>
    </citation>
    <scope>NUCLEOTIDE SEQUENCE</scope>
    <source>
        <strain evidence="1">KCTC 52305</strain>
    </source>
</reference>
<reference evidence="1" key="1">
    <citation type="journal article" date="2021" name="Front. Microbiol.">
        <title>Comprehensive Comparative Genomics and Phenotyping of Methylobacterium Species.</title>
        <authorList>
            <person name="Alessa O."/>
            <person name="Ogura Y."/>
            <person name="Fujitani Y."/>
            <person name="Takami H."/>
            <person name="Hayashi T."/>
            <person name="Sahin N."/>
            <person name="Tani A."/>
        </authorList>
    </citation>
    <scope>NUCLEOTIDE SEQUENCE</scope>
    <source>
        <strain evidence="1">KCTC 52305</strain>
    </source>
</reference>
<evidence type="ECO:0000313" key="2">
    <source>
        <dbReference type="Proteomes" id="UP001055167"/>
    </source>
</evidence>
<evidence type="ECO:0008006" key="3">
    <source>
        <dbReference type="Google" id="ProtNLM"/>
    </source>
</evidence>
<dbReference type="Pfam" id="PF06996">
    <property type="entry name" value="T6SS_TssG"/>
    <property type="match status" value="1"/>
</dbReference>
<dbReference type="PANTHER" id="PTHR35564">
    <property type="match status" value="1"/>
</dbReference>
<dbReference type="InterPro" id="IPR010732">
    <property type="entry name" value="T6SS_TssG-like"/>
</dbReference>
<protein>
    <recommendedName>
        <fullName evidence="3">Type VI secretion system baseplate subunit TssG</fullName>
    </recommendedName>
</protein>
<organism evidence="1 2">
    <name type="scientific">Methylobacterium crusticola</name>
    <dbReference type="NCBI Taxonomy" id="1697972"/>
    <lineage>
        <taxon>Bacteria</taxon>
        <taxon>Pseudomonadati</taxon>
        <taxon>Pseudomonadota</taxon>
        <taxon>Alphaproteobacteria</taxon>
        <taxon>Hyphomicrobiales</taxon>
        <taxon>Methylobacteriaceae</taxon>
        <taxon>Methylobacterium</taxon>
    </lineage>
</organism>
<dbReference type="NCBIfam" id="TIGR03347">
    <property type="entry name" value="VI_chp_1"/>
    <property type="match status" value="1"/>
</dbReference>